<evidence type="ECO:0000313" key="2">
    <source>
        <dbReference type="Proteomes" id="UP000821866"/>
    </source>
</evidence>
<reference evidence="1" key="2">
    <citation type="submission" date="2021-09" db="EMBL/GenBank/DDBJ databases">
        <authorList>
            <person name="Jia N."/>
            <person name="Wang J."/>
            <person name="Shi W."/>
            <person name="Du L."/>
            <person name="Sun Y."/>
            <person name="Zhan W."/>
            <person name="Jiang J."/>
            <person name="Wang Q."/>
            <person name="Zhang B."/>
            <person name="Ji P."/>
            <person name="Sakyi L.B."/>
            <person name="Cui X."/>
            <person name="Yuan T."/>
            <person name="Jiang B."/>
            <person name="Yang W."/>
            <person name="Lam T.T.-Y."/>
            <person name="Chang Q."/>
            <person name="Ding S."/>
            <person name="Wang X."/>
            <person name="Zhu J."/>
            <person name="Ruan X."/>
            <person name="Zhao L."/>
            <person name="Wei J."/>
            <person name="Que T."/>
            <person name="Du C."/>
            <person name="Cheng J."/>
            <person name="Dai P."/>
            <person name="Han X."/>
            <person name="Huang E."/>
            <person name="Gao Y."/>
            <person name="Liu J."/>
            <person name="Shao H."/>
            <person name="Ye R."/>
            <person name="Li L."/>
            <person name="Wei W."/>
            <person name="Wang X."/>
            <person name="Wang C."/>
            <person name="Huo Q."/>
            <person name="Li W."/>
            <person name="Guo W."/>
            <person name="Chen H."/>
            <person name="Chen S."/>
            <person name="Zhou L."/>
            <person name="Zhou L."/>
            <person name="Ni X."/>
            <person name="Tian J."/>
            <person name="Zhou Y."/>
            <person name="Sheng Y."/>
            <person name="Liu T."/>
            <person name="Pan Y."/>
            <person name="Xia L."/>
            <person name="Li J."/>
            <person name="Zhao F."/>
            <person name="Cao W."/>
        </authorList>
    </citation>
    <scope>NUCLEOTIDE SEQUENCE</scope>
    <source>
        <strain evidence="1">Rmic-2018</strain>
        <tissue evidence="1">Larvae</tissue>
    </source>
</reference>
<sequence>MPAAPGAVDAGLGKVLEGAAESDTPGLELCAVSADVPDSVETVVVNTSNGTAQPANVVSTVLESGSDAGTALASSDNALGLRDAAAAAALSSVVNSEPAAMETVVSTEALPDVTVPSTSGVSSSVSNRCDARIVHFNDRDLESLRKIQDELNTRKSGGVSRSPGSPIVIRAELASPQKGVSAQVPQVLVVQKPSPGCSTKKADIRVIHPPGVTVRRQLQMSVPVSSGASTATTTGLTKVILQPGQLVSGAKCTFEIMSCIHYSAHVASFDICGWFALM</sequence>
<dbReference type="EMBL" id="JABSTU010000004">
    <property type="protein sequence ID" value="KAH8033233.1"/>
    <property type="molecule type" value="Genomic_DNA"/>
</dbReference>
<dbReference type="Proteomes" id="UP000821866">
    <property type="component" value="Chromosome 2"/>
</dbReference>
<evidence type="ECO:0000313" key="1">
    <source>
        <dbReference type="EMBL" id="KAH8033233.1"/>
    </source>
</evidence>
<dbReference type="VEuPathDB" id="VectorBase:LOC119162040"/>
<organism evidence="1 2">
    <name type="scientific">Rhipicephalus microplus</name>
    <name type="common">Cattle tick</name>
    <name type="synonym">Boophilus microplus</name>
    <dbReference type="NCBI Taxonomy" id="6941"/>
    <lineage>
        <taxon>Eukaryota</taxon>
        <taxon>Metazoa</taxon>
        <taxon>Ecdysozoa</taxon>
        <taxon>Arthropoda</taxon>
        <taxon>Chelicerata</taxon>
        <taxon>Arachnida</taxon>
        <taxon>Acari</taxon>
        <taxon>Parasitiformes</taxon>
        <taxon>Ixodida</taxon>
        <taxon>Ixodoidea</taxon>
        <taxon>Ixodidae</taxon>
        <taxon>Rhipicephalinae</taxon>
        <taxon>Rhipicephalus</taxon>
        <taxon>Boophilus</taxon>
    </lineage>
</organism>
<proteinExistence type="predicted"/>
<gene>
    <name evidence="1" type="ORF">HPB51_008452</name>
</gene>
<keyword evidence="2" id="KW-1185">Reference proteome</keyword>
<reference evidence="1" key="1">
    <citation type="journal article" date="2020" name="Cell">
        <title>Large-Scale Comparative Analyses of Tick Genomes Elucidate Their Genetic Diversity and Vector Capacities.</title>
        <authorList>
            <consortium name="Tick Genome and Microbiome Consortium (TIGMIC)"/>
            <person name="Jia N."/>
            <person name="Wang J."/>
            <person name="Shi W."/>
            <person name="Du L."/>
            <person name="Sun Y."/>
            <person name="Zhan W."/>
            <person name="Jiang J.F."/>
            <person name="Wang Q."/>
            <person name="Zhang B."/>
            <person name="Ji P."/>
            <person name="Bell-Sakyi L."/>
            <person name="Cui X.M."/>
            <person name="Yuan T.T."/>
            <person name="Jiang B.G."/>
            <person name="Yang W.F."/>
            <person name="Lam T.T."/>
            <person name="Chang Q.C."/>
            <person name="Ding S.J."/>
            <person name="Wang X.J."/>
            <person name="Zhu J.G."/>
            <person name="Ruan X.D."/>
            <person name="Zhao L."/>
            <person name="Wei J.T."/>
            <person name="Ye R.Z."/>
            <person name="Que T.C."/>
            <person name="Du C.H."/>
            <person name="Zhou Y.H."/>
            <person name="Cheng J.X."/>
            <person name="Dai P.F."/>
            <person name="Guo W.B."/>
            <person name="Han X.H."/>
            <person name="Huang E.J."/>
            <person name="Li L.F."/>
            <person name="Wei W."/>
            <person name="Gao Y.C."/>
            <person name="Liu J.Z."/>
            <person name="Shao H.Z."/>
            <person name="Wang X."/>
            <person name="Wang C.C."/>
            <person name="Yang T.C."/>
            <person name="Huo Q.B."/>
            <person name="Li W."/>
            <person name="Chen H.Y."/>
            <person name="Chen S.E."/>
            <person name="Zhou L.G."/>
            <person name="Ni X.B."/>
            <person name="Tian J.H."/>
            <person name="Sheng Y."/>
            <person name="Liu T."/>
            <person name="Pan Y.S."/>
            <person name="Xia L.Y."/>
            <person name="Li J."/>
            <person name="Zhao F."/>
            <person name="Cao W.C."/>
        </authorList>
    </citation>
    <scope>NUCLEOTIDE SEQUENCE</scope>
    <source>
        <strain evidence="1">Rmic-2018</strain>
    </source>
</reference>
<dbReference type="AlphaFoldDB" id="A0A9J6EFP0"/>
<name>A0A9J6EFP0_RHIMP</name>
<protein>
    <submittedName>
        <fullName evidence="1">Uncharacterized protein</fullName>
    </submittedName>
</protein>
<comment type="caution">
    <text evidence="1">The sequence shown here is derived from an EMBL/GenBank/DDBJ whole genome shotgun (WGS) entry which is preliminary data.</text>
</comment>
<accession>A0A9J6EFP0</accession>